<reference evidence="1" key="1">
    <citation type="submission" date="2022-10" db="EMBL/GenBank/DDBJ databases">
        <authorList>
            <person name="Chen Y."/>
            <person name="Dougan E. K."/>
            <person name="Chan C."/>
            <person name="Rhodes N."/>
            <person name="Thang M."/>
        </authorList>
    </citation>
    <scope>NUCLEOTIDE SEQUENCE</scope>
</reference>
<evidence type="ECO:0000313" key="1">
    <source>
        <dbReference type="EMBL" id="CAI3996381.1"/>
    </source>
</evidence>
<protein>
    <submittedName>
        <fullName evidence="2">Protein terminal ear1</fullName>
    </submittedName>
</protein>
<dbReference type="EMBL" id="CAMXCT030002201">
    <property type="protein sequence ID" value="CAL4783693.1"/>
    <property type="molecule type" value="Genomic_DNA"/>
</dbReference>
<dbReference type="Proteomes" id="UP001152797">
    <property type="component" value="Unassembled WGS sequence"/>
</dbReference>
<dbReference type="EMBL" id="CAMXCT020002201">
    <property type="protein sequence ID" value="CAL1149756.1"/>
    <property type="molecule type" value="Genomic_DNA"/>
</dbReference>
<reference evidence="2 3" key="2">
    <citation type="submission" date="2024-05" db="EMBL/GenBank/DDBJ databases">
        <authorList>
            <person name="Chen Y."/>
            <person name="Shah S."/>
            <person name="Dougan E. K."/>
            <person name="Thang M."/>
            <person name="Chan C."/>
        </authorList>
    </citation>
    <scope>NUCLEOTIDE SEQUENCE [LARGE SCALE GENOMIC DNA]</scope>
</reference>
<organism evidence="1">
    <name type="scientific">Cladocopium goreaui</name>
    <dbReference type="NCBI Taxonomy" id="2562237"/>
    <lineage>
        <taxon>Eukaryota</taxon>
        <taxon>Sar</taxon>
        <taxon>Alveolata</taxon>
        <taxon>Dinophyceae</taxon>
        <taxon>Suessiales</taxon>
        <taxon>Symbiodiniaceae</taxon>
        <taxon>Cladocopium</taxon>
    </lineage>
</organism>
<proteinExistence type="predicted"/>
<comment type="caution">
    <text evidence="1">The sequence shown here is derived from an EMBL/GenBank/DDBJ whole genome shotgun (WGS) entry which is preliminary data.</text>
</comment>
<keyword evidence="3" id="KW-1185">Reference proteome</keyword>
<dbReference type="AlphaFoldDB" id="A0A9P1G1U2"/>
<sequence length="184" mass="20890">MPPLKRPAAAMASGGSQYRVVCLKDLDSSGDTDAHSREWEVVYPAEDRIIRLFDDLELKQISMPRNFFWDEENTEDDQHLLNVRKDWSDLQHQTYRGLASLAERLLQGGETLSQRAGRGLFEVLPGILTVRSSFTLSFCKHGARSCQVQSWNPERATCQCDIFCLVAKSSAKELMVINQKLRAK</sequence>
<dbReference type="EMBL" id="CAMXCT010002201">
    <property type="protein sequence ID" value="CAI3996381.1"/>
    <property type="molecule type" value="Genomic_DNA"/>
</dbReference>
<name>A0A9P1G1U2_9DINO</name>
<accession>A0A9P1G1U2</accession>
<evidence type="ECO:0000313" key="2">
    <source>
        <dbReference type="EMBL" id="CAL4783693.1"/>
    </source>
</evidence>
<evidence type="ECO:0000313" key="3">
    <source>
        <dbReference type="Proteomes" id="UP001152797"/>
    </source>
</evidence>
<gene>
    <name evidence="1" type="ORF">C1SCF055_LOCUS22865</name>
</gene>